<dbReference type="EC" id="1.3.5.1" evidence="4"/>
<dbReference type="Gene3D" id="1.20.58.100">
    <property type="entry name" value="Fumarate reductase/succinate dehydrogenase flavoprotein-like, C-terminal domain"/>
    <property type="match status" value="1"/>
</dbReference>
<dbReference type="STRING" id="173990.SAMN05660691_02242"/>
<dbReference type="PIRSF" id="PIRSF000171">
    <property type="entry name" value="SDHA_APRA_LASPO"/>
    <property type="match status" value="1"/>
</dbReference>
<feature type="binding site" evidence="13">
    <location>
        <begin position="396"/>
        <end position="397"/>
    </location>
    <ligand>
        <name>FAD</name>
        <dbReference type="ChEBI" id="CHEBI:57692"/>
    </ligand>
</feature>
<evidence type="ECO:0000256" key="3">
    <source>
        <dbReference type="ARBA" id="ARBA00008040"/>
    </source>
</evidence>
<dbReference type="InterPro" id="IPR027477">
    <property type="entry name" value="Succ_DH/fumarate_Rdtase_cat_sf"/>
</dbReference>
<comment type="catalytic activity">
    <reaction evidence="11">
        <text>a quinone + succinate = fumarate + a quinol</text>
        <dbReference type="Rhea" id="RHEA:40523"/>
        <dbReference type="ChEBI" id="CHEBI:24646"/>
        <dbReference type="ChEBI" id="CHEBI:29806"/>
        <dbReference type="ChEBI" id="CHEBI:30031"/>
        <dbReference type="ChEBI" id="CHEBI:132124"/>
        <dbReference type="EC" id="1.3.5.1"/>
    </reaction>
</comment>
<feature type="region of interest" description="Disordered" evidence="14">
    <location>
        <begin position="580"/>
        <end position="600"/>
    </location>
</feature>
<dbReference type="GO" id="GO:0006113">
    <property type="term" value="P:fermentation"/>
    <property type="evidence" value="ECO:0007669"/>
    <property type="project" value="TreeGrafter"/>
</dbReference>
<dbReference type="Proteomes" id="UP000199371">
    <property type="component" value="Unassembled WGS sequence"/>
</dbReference>
<organism evidence="17 18">
    <name type="scientific">Rheinheimera pacifica</name>
    <dbReference type="NCBI Taxonomy" id="173990"/>
    <lineage>
        <taxon>Bacteria</taxon>
        <taxon>Pseudomonadati</taxon>
        <taxon>Pseudomonadota</taxon>
        <taxon>Gammaproteobacteria</taxon>
        <taxon>Chromatiales</taxon>
        <taxon>Chromatiaceae</taxon>
        <taxon>Rheinheimera</taxon>
    </lineage>
</organism>
<keyword evidence="9" id="KW-0560">Oxidoreductase</keyword>
<sequence>MQILQTDIIVVGGGGAGLRAAIAAAEAAPQLGITLLSKVYPMRSHTVAAEGGAAAVTLRSDSAAAHFHDTVSGGDWLADQPVVEFFVKQAYRELVQLEHWGCPWSRQQDGNVAVRRFGGMKTERTWFAADKTGFHILHTLFQTSLKYPAIKRLDEYFMLDLLRAGDQVVGVLALALNSGELVQIQAKSVILATGGAGRVFHYNTNGGIVTGDGMALAYRHGVALRDMEFMQYHPTGLPGSGILITEACRGEGAVLLNKHGKRYLQDYGLGPETPLGQPQNKQMELGPRDKLSQAFWHEQQAGRCGDYNGHAVVYLDLRHLSRAHLQQRLPFICELAKAYVDIDPAQEAIPIRPAVHYTMGGIATDINCQTSLPGLYAVGECASVGLHGANRLGSNSLTELLVFGRVAGEQAAHYASQCPPADSKALSVQSEMSQRWLNRRFGTNTTDSVAQLRHDMTLAMEQGCGIYRTGEGLAQCQQQLLGLQQRYQQLKVTDRSKVFNSELLQYLELGFGLDVALAICSAAMARTESRGAHQRLDSGMTARNDAGFLCHSQLYYKAHNLPHLSWQAVQISSLPPAQRSYSADNVSATNSVDSTPGTQP</sequence>
<dbReference type="SUPFAM" id="SSF56425">
    <property type="entry name" value="Succinate dehydrogenase/fumarate reductase flavoprotein, catalytic domain"/>
    <property type="match status" value="1"/>
</dbReference>
<dbReference type="InterPro" id="IPR003952">
    <property type="entry name" value="FRD_SDH_FAD_BS"/>
</dbReference>
<dbReference type="InterPro" id="IPR030664">
    <property type="entry name" value="SdhA/FrdA/AprA"/>
</dbReference>
<dbReference type="InterPro" id="IPR015939">
    <property type="entry name" value="Fum_Rdtase/Succ_DH_flav-like_C"/>
</dbReference>
<protein>
    <recommendedName>
        <fullName evidence="4">succinate dehydrogenase</fullName>
        <ecNumber evidence="4">1.3.5.1</ecNumber>
    </recommendedName>
</protein>
<comment type="cofactor">
    <cofactor evidence="1 13">
        <name>FAD</name>
        <dbReference type="ChEBI" id="CHEBI:57692"/>
    </cofactor>
</comment>
<dbReference type="RefSeq" id="WP_092793274.1">
    <property type="nucleotide sequence ID" value="NZ_FNXF01000007.1"/>
</dbReference>
<feature type="binding site" evidence="13">
    <location>
        <position position="233"/>
    </location>
    <ligand>
        <name>substrate</name>
    </ligand>
</feature>
<dbReference type="GO" id="GO:0005886">
    <property type="term" value="C:plasma membrane"/>
    <property type="evidence" value="ECO:0007669"/>
    <property type="project" value="UniProtKB-SubCell"/>
</dbReference>
<evidence type="ECO:0000256" key="2">
    <source>
        <dbReference type="ARBA" id="ARBA00004515"/>
    </source>
</evidence>
<evidence type="ECO:0000256" key="11">
    <source>
        <dbReference type="ARBA" id="ARBA00049220"/>
    </source>
</evidence>
<evidence type="ECO:0000256" key="14">
    <source>
        <dbReference type="SAM" id="MobiDB-lite"/>
    </source>
</evidence>
<dbReference type="PANTHER" id="PTHR11632">
    <property type="entry name" value="SUCCINATE DEHYDROGENASE 2 FLAVOPROTEIN SUBUNIT"/>
    <property type="match status" value="1"/>
</dbReference>
<dbReference type="FunFam" id="1.20.58.100:FF:000001">
    <property type="entry name" value="Succinate dehydrogenase flavoprotein subunit (SdhA)"/>
    <property type="match status" value="1"/>
</dbReference>
<dbReference type="PRINTS" id="PR00368">
    <property type="entry name" value="FADPNR"/>
</dbReference>
<dbReference type="GO" id="GO:0022900">
    <property type="term" value="P:electron transport chain"/>
    <property type="evidence" value="ECO:0007669"/>
    <property type="project" value="InterPro"/>
</dbReference>
<comment type="similarity">
    <text evidence="3">Belongs to the FAD-dependent oxidoreductase 2 family. FRD/SDH subfamily.</text>
</comment>
<evidence type="ECO:0000313" key="18">
    <source>
        <dbReference type="Proteomes" id="UP000199371"/>
    </source>
</evidence>
<keyword evidence="5" id="KW-0813">Transport</keyword>
<feature type="binding site" evidence="13">
    <location>
        <position position="391"/>
    </location>
    <ligand>
        <name>substrate</name>
    </ligand>
</feature>
<accession>A0A1H6LW93</accession>
<dbReference type="PANTHER" id="PTHR11632:SF82">
    <property type="entry name" value="FUMARATE REDUCTASE FLAVOPROTEIN SUBUNIT"/>
    <property type="match status" value="1"/>
</dbReference>
<feature type="domain" description="Fumarate reductase/succinate dehydrogenase flavoprotein-like C-terminal" evidence="16">
    <location>
        <begin position="453"/>
        <end position="581"/>
    </location>
</feature>
<dbReference type="Pfam" id="PF00890">
    <property type="entry name" value="FAD_binding_2"/>
    <property type="match status" value="1"/>
</dbReference>
<evidence type="ECO:0000256" key="13">
    <source>
        <dbReference type="PIRSR" id="PIRSR630664-51"/>
    </source>
</evidence>
<gene>
    <name evidence="17" type="ORF">SAMN05660691_02242</name>
</gene>
<keyword evidence="10" id="KW-0472">Membrane</keyword>
<reference evidence="18" key="1">
    <citation type="submission" date="2016-10" db="EMBL/GenBank/DDBJ databases">
        <authorList>
            <person name="Varghese N."/>
            <person name="Submissions S."/>
        </authorList>
    </citation>
    <scope>NUCLEOTIDE SEQUENCE [LARGE SCALE GENOMIC DNA]</scope>
    <source>
        <strain evidence="18">DSM 17616</strain>
    </source>
</reference>
<feature type="binding site" evidence="13">
    <location>
        <position position="356"/>
    </location>
    <ligand>
        <name>substrate</name>
    </ligand>
</feature>
<dbReference type="PROSITE" id="PS00504">
    <property type="entry name" value="FRD_SDH_FAD_BINDING"/>
    <property type="match status" value="1"/>
</dbReference>
<keyword evidence="18" id="KW-1185">Reference proteome</keyword>
<proteinExistence type="inferred from homology"/>
<dbReference type="AlphaFoldDB" id="A0A1H6LW93"/>
<dbReference type="InterPro" id="IPR036188">
    <property type="entry name" value="FAD/NAD-bd_sf"/>
</dbReference>
<dbReference type="GO" id="GO:0009061">
    <property type="term" value="P:anaerobic respiration"/>
    <property type="evidence" value="ECO:0007669"/>
    <property type="project" value="TreeGrafter"/>
</dbReference>
<evidence type="ECO:0000256" key="12">
    <source>
        <dbReference type="PIRSR" id="PIRSR000171-1"/>
    </source>
</evidence>
<evidence type="ECO:0000259" key="16">
    <source>
        <dbReference type="Pfam" id="PF02910"/>
    </source>
</evidence>
<evidence type="ECO:0000259" key="15">
    <source>
        <dbReference type="Pfam" id="PF00890"/>
    </source>
</evidence>
<evidence type="ECO:0000256" key="8">
    <source>
        <dbReference type="ARBA" id="ARBA00022982"/>
    </source>
</evidence>
<dbReference type="InterPro" id="IPR037099">
    <property type="entry name" value="Fum_R/Succ_DH_flav-like_C_sf"/>
</dbReference>
<dbReference type="Gene3D" id="3.90.700.10">
    <property type="entry name" value="Succinate dehydrogenase/fumarate reductase flavoprotein, catalytic domain"/>
    <property type="match status" value="1"/>
</dbReference>
<feature type="domain" description="FAD-dependent oxidoreductase 2 FAD-binding" evidence="15">
    <location>
        <begin position="7"/>
        <end position="397"/>
    </location>
</feature>
<dbReference type="SUPFAM" id="SSF46977">
    <property type="entry name" value="Succinate dehydrogenase/fumarate reductase flavoprotein C-terminal domain"/>
    <property type="match status" value="1"/>
</dbReference>
<dbReference type="GO" id="GO:0009055">
    <property type="term" value="F:electron transfer activity"/>
    <property type="evidence" value="ECO:0007669"/>
    <property type="project" value="UniProtKB-ARBA"/>
</dbReference>
<evidence type="ECO:0000256" key="6">
    <source>
        <dbReference type="ARBA" id="ARBA00022630"/>
    </source>
</evidence>
<dbReference type="GO" id="GO:0008177">
    <property type="term" value="F:succinate dehydrogenase (quinone) activity"/>
    <property type="evidence" value="ECO:0007669"/>
    <property type="project" value="UniProtKB-EC"/>
</dbReference>
<keyword evidence="6 13" id="KW-0285">Flavoprotein</keyword>
<dbReference type="EMBL" id="FNXF01000007">
    <property type="protein sequence ID" value="SEH93066.1"/>
    <property type="molecule type" value="Genomic_DNA"/>
</dbReference>
<evidence type="ECO:0000256" key="5">
    <source>
        <dbReference type="ARBA" id="ARBA00022448"/>
    </source>
</evidence>
<comment type="subcellular location">
    <subcellularLocation>
        <location evidence="2">Cell inner membrane</location>
        <topology evidence="2">Peripheral membrane protein</topology>
        <orientation evidence="2">Cytoplasmic side</orientation>
    </subcellularLocation>
</comment>
<feature type="binding site" evidence="13">
    <location>
        <begin position="37"/>
        <end position="52"/>
    </location>
    <ligand>
        <name>FAD</name>
        <dbReference type="ChEBI" id="CHEBI:57692"/>
    </ligand>
</feature>
<dbReference type="OrthoDB" id="9806724at2"/>
<dbReference type="Pfam" id="PF02910">
    <property type="entry name" value="Succ_DH_flav_C"/>
    <property type="match status" value="1"/>
</dbReference>
<dbReference type="InterPro" id="IPR003953">
    <property type="entry name" value="FAD-dep_OxRdtase_2_FAD-bd"/>
</dbReference>
<dbReference type="GO" id="GO:0050660">
    <property type="term" value="F:flavin adenine dinucleotide binding"/>
    <property type="evidence" value="ECO:0007669"/>
    <property type="project" value="InterPro"/>
</dbReference>
<keyword evidence="8" id="KW-0249">Electron transport</keyword>
<dbReference type="NCBIfam" id="NF006686">
    <property type="entry name" value="PRK09231.1"/>
    <property type="match status" value="1"/>
</dbReference>
<evidence type="ECO:0000256" key="9">
    <source>
        <dbReference type="ARBA" id="ARBA00023002"/>
    </source>
</evidence>
<evidence type="ECO:0000256" key="1">
    <source>
        <dbReference type="ARBA" id="ARBA00001974"/>
    </source>
</evidence>
<dbReference type="PRINTS" id="PR00411">
    <property type="entry name" value="PNDRDTASEI"/>
</dbReference>
<keyword evidence="7 13" id="KW-0274">FAD</keyword>
<evidence type="ECO:0000256" key="4">
    <source>
        <dbReference type="ARBA" id="ARBA00012792"/>
    </source>
</evidence>
<feature type="binding site" evidence="13">
    <location>
        <position position="380"/>
    </location>
    <ligand>
        <name>FAD</name>
        <dbReference type="ChEBI" id="CHEBI:57692"/>
    </ligand>
</feature>
<evidence type="ECO:0000313" key="17">
    <source>
        <dbReference type="EMBL" id="SEH93066.1"/>
    </source>
</evidence>
<dbReference type="Gene3D" id="4.10.80.40">
    <property type="entry name" value="succinate dehydrogenase protein domain"/>
    <property type="match status" value="1"/>
</dbReference>
<feature type="active site" description="Proton acceptor" evidence="12">
    <location>
        <position position="288"/>
    </location>
</feature>
<feature type="binding site" evidence="13">
    <location>
        <position position="212"/>
    </location>
    <ligand>
        <name>FAD</name>
        <dbReference type="ChEBI" id="CHEBI:57692"/>
    </ligand>
</feature>
<feature type="binding site" evidence="13">
    <location>
        <position position="245"/>
    </location>
    <ligand>
        <name>substrate</name>
    </ligand>
</feature>
<evidence type="ECO:0000256" key="7">
    <source>
        <dbReference type="ARBA" id="ARBA00022827"/>
    </source>
</evidence>
<dbReference type="FunFam" id="3.90.700.10:FF:000003">
    <property type="entry name" value="Fumarate reductase flavoprotein subunit"/>
    <property type="match status" value="1"/>
</dbReference>
<feature type="binding site" evidence="13">
    <location>
        <begin position="12"/>
        <end position="17"/>
    </location>
    <ligand>
        <name>FAD</name>
        <dbReference type="ChEBI" id="CHEBI:57692"/>
    </ligand>
</feature>
<evidence type="ECO:0000256" key="10">
    <source>
        <dbReference type="ARBA" id="ARBA00023136"/>
    </source>
</evidence>
<dbReference type="InterPro" id="IPR014006">
    <property type="entry name" value="Succ_Dhase_FrdA_Gneg"/>
</dbReference>
<dbReference type="NCBIfam" id="TIGR01812">
    <property type="entry name" value="sdhA_frdA_Gneg"/>
    <property type="match status" value="1"/>
</dbReference>
<dbReference type="Gene3D" id="3.50.50.60">
    <property type="entry name" value="FAD/NAD(P)-binding domain"/>
    <property type="match status" value="1"/>
</dbReference>
<dbReference type="SUPFAM" id="SSF51905">
    <property type="entry name" value="FAD/NAD(P)-binding domain"/>
    <property type="match status" value="1"/>
</dbReference>
<name>A0A1H6LW93_9GAMM</name>